<reference evidence="10" key="1">
    <citation type="journal article" date="2014" name="FEMS Microbiol. Lett.">
        <title>Draft Genomic DNA Sequence of the Facultatively Methylotrophic Bacterium Acidomonas methanolica type strain MB58.</title>
        <authorList>
            <person name="Higashiura N."/>
            <person name="Hadano H."/>
            <person name="Hirakawa H."/>
            <person name="Matsutani M."/>
            <person name="Takabe S."/>
            <person name="Matsushita K."/>
            <person name="Azuma Y."/>
        </authorList>
    </citation>
    <scope>NUCLEOTIDE SEQUENCE [LARGE SCALE GENOMIC DNA]</scope>
    <source>
        <strain evidence="10">MB58</strain>
    </source>
</reference>
<keyword evidence="3 7" id="KW-0378">Hydrolase</keyword>
<comment type="cofactor">
    <cofactor evidence="7">
        <name>Mg(2+)</name>
        <dbReference type="ChEBI" id="CHEBI:18420"/>
    </cofactor>
</comment>
<dbReference type="InterPro" id="IPR008181">
    <property type="entry name" value="dUTPase"/>
</dbReference>
<dbReference type="InterPro" id="IPR036157">
    <property type="entry name" value="dUTPase-like_sf"/>
</dbReference>
<evidence type="ECO:0000259" key="8">
    <source>
        <dbReference type="Pfam" id="PF00692"/>
    </source>
</evidence>
<dbReference type="OrthoDB" id="9809956at2"/>
<name>A0A023D5G7_ACIMT</name>
<feature type="binding site" evidence="7">
    <location>
        <position position="88"/>
    </location>
    <ligand>
        <name>substrate</name>
    </ligand>
</feature>
<comment type="pathway">
    <text evidence="7">Pyrimidine metabolism; dUMP biosynthesis; dUMP from dCTP (dUTP route): step 2/2.</text>
</comment>
<comment type="catalytic activity">
    <reaction evidence="6 7">
        <text>dUTP + H2O = dUMP + diphosphate + H(+)</text>
        <dbReference type="Rhea" id="RHEA:10248"/>
        <dbReference type="ChEBI" id="CHEBI:15377"/>
        <dbReference type="ChEBI" id="CHEBI:15378"/>
        <dbReference type="ChEBI" id="CHEBI:33019"/>
        <dbReference type="ChEBI" id="CHEBI:61555"/>
        <dbReference type="ChEBI" id="CHEBI:246422"/>
        <dbReference type="EC" id="3.6.1.23"/>
    </reaction>
</comment>
<dbReference type="Proteomes" id="UP000019760">
    <property type="component" value="Unassembled WGS sequence"/>
</dbReference>
<comment type="caution">
    <text evidence="7">Lacks conserved residue(s) required for the propagation of feature annotation.</text>
</comment>
<evidence type="ECO:0000256" key="2">
    <source>
        <dbReference type="ARBA" id="ARBA00022723"/>
    </source>
</evidence>
<dbReference type="GO" id="GO:0004170">
    <property type="term" value="F:dUTP diphosphatase activity"/>
    <property type="evidence" value="ECO:0007669"/>
    <property type="project" value="UniProtKB-UniRule"/>
</dbReference>
<keyword evidence="2 7" id="KW-0479">Metal-binding</keyword>
<feature type="binding site" evidence="7">
    <location>
        <begin position="75"/>
        <end position="77"/>
    </location>
    <ligand>
        <name>substrate</name>
    </ligand>
</feature>
<dbReference type="GO" id="GO:0000287">
    <property type="term" value="F:magnesium ion binding"/>
    <property type="evidence" value="ECO:0007669"/>
    <property type="project" value="UniProtKB-UniRule"/>
</dbReference>
<dbReference type="SUPFAM" id="SSF51283">
    <property type="entry name" value="dUTPase-like"/>
    <property type="match status" value="1"/>
</dbReference>
<dbReference type="PANTHER" id="PTHR11241:SF0">
    <property type="entry name" value="DEOXYURIDINE 5'-TRIPHOSPHATE NUCLEOTIDOHYDROLASE"/>
    <property type="match status" value="1"/>
</dbReference>
<evidence type="ECO:0000256" key="7">
    <source>
        <dbReference type="HAMAP-Rule" id="MF_00116"/>
    </source>
</evidence>
<organism evidence="9 10">
    <name type="scientific">Acidomonas methanolica NBRC 104435</name>
    <dbReference type="NCBI Taxonomy" id="1231351"/>
    <lineage>
        <taxon>Bacteria</taxon>
        <taxon>Pseudomonadati</taxon>
        <taxon>Pseudomonadota</taxon>
        <taxon>Alphaproteobacteria</taxon>
        <taxon>Acetobacterales</taxon>
        <taxon>Acetobacteraceae</taxon>
        <taxon>Acidomonas</taxon>
    </lineage>
</organism>
<comment type="caution">
    <text evidence="9">The sequence shown here is derived from an EMBL/GenBank/DDBJ whole genome shotgun (WGS) entry which is preliminary data.</text>
</comment>
<protein>
    <recommendedName>
        <fullName evidence="7">Deoxyuridine 5'-triphosphate nucleotidohydrolase</fullName>
        <shortName evidence="7">dUTPase</shortName>
        <ecNumber evidence="7">3.6.1.23</ecNumber>
    </recommendedName>
    <alternativeName>
        <fullName evidence="7">dUTP pyrophosphatase</fullName>
    </alternativeName>
</protein>
<reference evidence="9 10" key="2">
    <citation type="journal article" date="2014" name="FEMS Microbiol. Lett.">
        <title>Draft genomic DNA sequence of the facultatively methylotrophic bacterium Acidomonas methanolica type strain MB58.</title>
        <authorList>
            <person name="Higashiura N."/>
            <person name="Hadano H."/>
            <person name="Hirakawa H."/>
            <person name="Matsutani M."/>
            <person name="Takabe S."/>
            <person name="Matsushita K."/>
            <person name="Azuma Y."/>
        </authorList>
    </citation>
    <scope>NUCLEOTIDE SEQUENCE [LARGE SCALE GENOMIC DNA]</scope>
    <source>
        <strain evidence="9 10">MB58</strain>
    </source>
</reference>
<feature type="domain" description="dUTPase-like" evidence="8">
    <location>
        <begin position="24"/>
        <end position="154"/>
    </location>
</feature>
<dbReference type="GO" id="GO:0006226">
    <property type="term" value="P:dUMP biosynthetic process"/>
    <property type="evidence" value="ECO:0007669"/>
    <property type="project" value="UniProtKB-UniRule"/>
</dbReference>
<dbReference type="NCBIfam" id="TIGR00576">
    <property type="entry name" value="dut"/>
    <property type="match status" value="1"/>
</dbReference>
<evidence type="ECO:0000256" key="5">
    <source>
        <dbReference type="ARBA" id="ARBA00023080"/>
    </source>
</evidence>
<comment type="similarity">
    <text evidence="1 7">Belongs to the dUTPase family.</text>
</comment>
<dbReference type="HAMAP" id="MF_00116">
    <property type="entry name" value="dUTPase_bact"/>
    <property type="match status" value="1"/>
</dbReference>
<dbReference type="FunFam" id="2.70.40.10:FF:000002">
    <property type="entry name" value="dUTP diphosphatase"/>
    <property type="match status" value="1"/>
</dbReference>
<sequence>MTVHDSPDSIPVEVVRLPHAEGLDLPAYATDGAAGLDLLAAITEDVVLAPGGRALIPTGLKLALPQGYEVQVRPRSGLALRHGIMLPNAPGTIDEDYRGELGVIVLNGGSDSFTITRGMRIAQAVLAPVVRLRWVEVEMLDATTRGEGGFGSTGFHRGASGKG</sequence>
<dbReference type="UniPathway" id="UPA00610">
    <property type="reaction ID" value="UER00666"/>
</dbReference>
<evidence type="ECO:0000256" key="6">
    <source>
        <dbReference type="ARBA" id="ARBA00047686"/>
    </source>
</evidence>
<accession>A0A023D5G7</accession>
<evidence type="ECO:0000256" key="3">
    <source>
        <dbReference type="ARBA" id="ARBA00022801"/>
    </source>
</evidence>
<evidence type="ECO:0000256" key="1">
    <source>
        <dbReference type="ARBA" id="ARBA00006581"/>
    </source>
</evidence>
<dbReference type="EC" id="3.6.1.23" evidence="7"/>
<dbReference type="Pfam" id="PF00692">
    <property type="entry name" value="dUTPase"/>
    <property type="match status" value="1"/>
</dbReference>
<dbReference type="RefSeq" id="WP_042059213.1">
    <property type="nucleotide sequence ID" value="NZ_BAND01000060.1"/>
</dbReference>
<keyword evidence="10" id="KW-1185">Reference proteome</keyword>
<evidence type="ECO:0000256" key="4">
    <source>
        <dbReference type="ARBA" id="ARBA00022842"/>
    </source>
</evidence>
<dbReference type="EMBL" id="BAND01000060">
    <property type="protein sequence ID" value="GAJ29403.1"/>
    <property type="molecule type" value="Genomic_DNA"/>
</dbReference>
<dbReference type="InterPro" id="IPR029054">
    <property type="entry name" value="dUTPase-like"/>
</dbReference>
<dbReference type="GO" id="GO:0046081">
    <property type="term" value="P:dUTP catabolic process"/>
    <property type="evidence" value="ECO:0007669"/>
    <property type="project" value="InterPro"/>
</dbReference>
<keyword evidence="5 7" id="KW-0546">Nucleotide metabolism</keyword>
<dbReference type="AlphaFoldDB" id="A0A023D5G7"/>
<gene>
    <name evidence="7" type="primary">dut</name>
    <name evidence="9" type="ORF">Amme_060_039</name>
</gene>
<evidence type="ECO:0000313" key="10">
    <source>
        <dbReference type="Proteomes" id="UP000019760"/>
    </source>
</evidence>
<proteinExistence type="inferred from homology"/>
<keyword evidence="4 7" id="KW-0460">Magnesium</keyword>
<dbReference type="CDD" id="cd07557">
    <property type="entry name" value="trimeric_dUTPase"/>
    <property type="match status" value="1"/>
</dbReference>
<dbReference type="InterPro" id="IPR033704">
    <property type="entry name" value="dUTPase_trimeric"/>
</dbReference>
<evidence type="ECO:0000313" key="9">
    <source>
        <dbReference type="EMBL" id="GAJ29403.1"/>
    </source>
</evidence>
<comment type="function">
    <text evidence="7">This enzyme is involved in nucleotide metabolism: it produces dUMP, the immediate precursor of thymidine nucleotides and it decreases the intracellular concentration of dUTP so that uracil cannot be incorporated into DNA.</text>
</comment>
<feature type="binding site" evidence="7">
    <location>
        <begin position="92"/>
        <end position="94"/>
    </location>
    <ligand>
        <name>substrate</name>
    </ligand>
</feature>
<dbReference type="NCBIfam" id="NF001862">
    <property type="entry name" value="PRK00601.1"/>
    <property type="match status" value="1"/>
</dbReference>
<dbReference type="Gene3D" id="2.70.40.10">
    <property type="match status" value="1"/>
</dbReference>
<dbReference type="PANTHER" id="PTHR11241">
    <property type="entry name" value="DEOXYURIDINE 5'-TRIPHOSPHATE NUCLEOTIDOHYDROLASE"/>
    <property type="match status" value="1"/>
</dbReference>